<accession>A0A8X7Z2V7</accession>
<gene>
    <name evidence="2" type="ORF">POTOM_031596</name>
</gene>
<dbReference type="PANTHER" id="PTHR35831:SF1">
    <property type="match status" value="1"/>
</dbReference>
<dbReference type="Proteomes" id="UP000886885">
    <property type="component" value="Chromosome 8D"/>
</dbReference>
<feature type="compositionally biased region" description="Basic and acidic residues" evidence="1">
    <location>
        <begin position="37"/>
        <end position="48"/>
    </location>
</feature>
<evidence type="ECO:0000256" key="1">
    <source>
        <dbReference type="SAM" id="MobiDB-lite"/>
    </source>
</evidence>
<keyword evidence="3" id="KW-1185">Reference proteome</keyword>
<sequence length="131" mass="14581">MASFKAERTMFIKLAGPAKKEPAKLDDSTSKTAASKPDSEKAAQKPQERKIRLVTYASPLDLRTKLRMNEHLTVVITKDQVQGYGQTNSETKPRNTLSAVSGSKLDAIDFTIFEVFFGDSCFIKNVREEHG</sequence>
<dbReference type="EMBL" id="JAAWWB010000016">
    <property type="protein sequence ID" value="KAG6764138.1"/>
    <property type="molecule type" value="Genomic_DNA"/>
</dbReference>
<feature type="compositionally biased region" description="Basic and acidic residues" evidence="1">
    <location>
        <begin position="18"/>
        <end position="29"/>
    </location>
</feature>
<dbReference type="AlphaFoldDB" id="A0A8X7Z2V7"/>
<comment type="caution">
    <text evidence="2">The sequence shown here is derived from an EMBL/GenBank/DDBJ whole genome shotgun (WGS) entry which is preliminary data.</text>
</comment>
<evidence type="ECO:0000313" key="3">
    <source>
        <dbReference type="Proteomes" id="UP000886885"/>
    </source>
</evidence>
<evidence type="ECO:0000313" key="2">
    <source>
        <dbReference type="EMBL" id="KAG6764138.1"/>
    </source>
</evidence>
<organism evidence="2 3">
    <name type="scientific">Populus tomentosa</name>
    <name type="common">Chinese white poplar</name>
    <dbReference type="NCBI Taxonomy" id="118781"/>
    <lineage>
        <taxon>Eukaryota</taxon>
        <taxon>Viridiplantae</taxon>
        <taxon>Streptophyta</taxon>
        <taxon>Embryophyta</taxon>
        <taxon>Tracheophyta</taxon>
        <taxon>Spermatophyta</taxon>
        <taxon>Magnoliopsida</taxon>
        <taxon>eudicotyledons</taxon>
        <taxon>Gunneridae</taxon>
        <taxon>Pentapetalae</taxon>
        <taxon>rosids</taxon>
        <taxon>fabids</taxon>
        <taxon>Malpighiales</taxon>
        <taxon>Salicaceae</taxon>
        <taxon>Saliceae</taxon>
        <taxon>Populus</taxon>
    </lineage>
</organism>
<dbReference type="PANTHER" id="PTHR35831">
    <property type="entry name" value="OS01G0642200 PROTEIN"/>
    <property type="match status" value="1"/>
</dbReference>
<reference evidence="2" key="1">
    <citation type="journal article" date="2020" name="bioRxiv">
        <title>Hybrid origin of Populus tomentosa Carr. identified through genome sequencing and phylogenomic analysis.</title>
        <authorList>
            <person name="An X."/>
            <person name="Gao K."/>
            <person name="Chen Z."/>
            <person name="Li J."/>
            <person name="Yang X."/>
            <person name="Yang X."/>
            <person name="Zhou J."/>
            <person name="Guo T."/>
            <person name="Zhao T."/>
            <person name="Huang S."/>
            <person name="Miao D."/>
            <person name="Khan W.U."/>
            <person name="Rao P."/>
            <person name="Ye M."/>
            <person name="Lei B."/>
            <person name="Liao W."/>
            <person name="Wang J."/>
            <person name="Ji L."/>
            <person name="Li Y."/>
            <person name="Guo B."/>
            <person name="Mustafa N.S."/>
            <person name="Li S."/>
            <person name="Yun Q."/>
            <person name="Keller S.R."/>
            <person name="Mao J."/>
            <person name="Zhang R."/>
            <person name="Strauss S.H."/>
        </authorList>
    </citation>
    <scope>NUCLEOTIDE SEQUENCE</scope>
    <source>
        <strain evidence="2">GM15</strain>
        <tissue evidence="2">Leaf</tissue>
    </source>
</reference>
<proteinExistence type="predicted"/>
<name>A0A8X7Z2V7_POPTO</name>
<protein>
    <submittedName>
        <fullName evidence="2">Uncharacterized protein</fullName>
    </submittedName>
</protein>
<feature type="region of interest" description="Disordered" evidence="1">
    <location>
        <begin position="15"/>
        <end position="48"/>
    </location>
</feature>